<feature type="compositionally biased region" description="Low complexity" evidence="1">
    <location>
        <begin position="58"/>
        <end position="68"/>
    </location>
</feature>
<feature type="compositionally biased region" description="Basic and acidic residues" evidence="1">
    <location>
        <begin position="345"/>
        <end position="384"/>
    </location>
</feature>
<sequence>MLRESIEMIAKLPPMMSPTIPAWRVATVTPTASTRPVTGGKQPGKVPIVPPDLIASGNSSSDDNSSSDSDNHQEADHEHATSGVESEDIVMSDGDTMHRYKSIGHKSAQGKSTKAEDLGGKRLVRSAEQRTDAISAGPSSDCCCLLSPEQTNALPRRVGEAVLSRSPVAIKINIPSFLLPDLGARLKTLQASKYKSSNSDSPSPSGEPRPFLRKKLVPKKRLSSEDEKEEEGEELEGDPHNKRLVKHRRTLPDVSNSDSESDVSDGPSKRKRSSTSSNADREMLKHGRFNTTSNHDNAVKMKDVYKEVFNSSTKKAAQDEDFKAPRRTRDSKSPSLPESPRMTTQRKDFKDEDRDSSARNQKPSRDNSRRPANEASRYEKERSTKYRYRGHSRSPSRSRSKSPRRDYERNDVREIKPNRDRRDYGDKKSSSRNKRKEDSSRGRHDKPTKGRRDRSKSRSRSKSTDRNRGRERSRDKNRHSRSRSKEKSDRKRQREKRSHDVSNISIASSTKNVSKDNRLQSSQASEHTSERRGAQNRRTLSQHDTATKAPSSATTSHTVKRSAIEDQHQKRPESNVDTPKATTDSPALTSTRSVHGEKTNDLSEGTRRRPIIPTGPVQGIHTKHYRDYYRRYHALAVNLKRKADEITCIHNNPRLGAIVYFLSSNAFLRAFYFNDKHLELLHANRPDLAQKESMVFWESMKQFSTALSIQCHGKFQGLEGLSYLLEALVYNKCHFYSSNRLQQEMQALEQFRKRASKDNDGSQSSAESFVTIPTELAARYLQNLEDLANISTKLAECEVVFTPDIAKEQFPEAFQKWCIHPHDVGKPGGKGFLTYVEQRQMIIVSTGDESTVQEEKVKIPKVQWPLGTYMDLSNIMDFAEEALREYQARNGLECELSSIP</sequence>
<evidence type="ECO:0000256" key="1">
    <source>
        <dbReference type="SAM" id="MobiDB-lite"/>
    </source>
</evidence>
<reference evidence="2" key="1">
    <citation type="journal article" date="2020" name="Fungal Divers.">
        <title>Resolving the Mortierellaceae phylogeny through synthesis of multi-gene phylogenetics and phylogenomics.</title>
        <authorList>
            <person name="Vandepol N."/>
            <person name="Liber J."/>
            <person name="Desiro A."/>
            <person name="Na H."/>
            <person name="Kennedy M."/>
            <person name="Barry K."/>
            <person name="Grigoriev I.V."/>
            <person name="Miller A.N."/>
            <person name="O'Donnell K."/>
            <person name="Stajich J.E."/>
            <person name="Bonito G."/>
        </authorList>
    </citation>
    <scope>NUCLEOTIDE SEQUENCE</scope>
    <source>
        <strain evidence="2">MES-2147</strain>
    </source>
</reference>
<feature type="compositionally biased region" description="Basic and acidic residues" evidence="1">
    <location>
        <begin position="562"/>
        <end position="574"/>
    </location>
</feature>
<feature type="region of interest" description="Disordered" evidence="1">
    <location>
        <begin position="30"/>
        <end position="90"/>
    </location>
</feature>
<feature type="compositionally biased region" description="Low complexity" evidence="1">
    <location>
        <begin position="192"/>
        <end position="204"/>
    </location>
</feature>
<name>A0A9P6SPD5_9FUNG</name>
<keyword evidence="3" id="KW-1185">Reference proteome</keyword>
<feature type="compositionally biased region" description="Polar residues" evidence="1">
    <location>
        <begin position="575"/>
        <end position="593"/>
    </location>
</feature>
<feature type="region of interest" description="Disordered" evidence="1">
    <location>
        <begin position="312"/>
        <end position="617"/>
    </location>
</feature>
<feature type="compositionally biased region" description="Basic and acidic residues" evidence="1">
    <location>
        <begin position="316"/>
        <end position="332"/>
    </location>
</feature>
<dbReference type="EMBL" id="JAAAHW010003187">
    <property type="protein sequence ID" value="KAF9987214.1"/>
    <property type="molecule type" value="Genomic_DNA"/>
</dbReference>
<feature type="compositionally biased region" description="Basic residues" evidence="1">
    <location>
        <begin position="211"/>
        <end position="221"/>
    </location>
</feature>
<feature type="compositionally biased region" description="Basic and acidic residues" evidence="1">
    <location>
        <begin position="462"/>
        <end position="474"/>
    </location>
</feature>
<feature type="compositionally biased region" description="Basic residues" evidence="1">
    <location>
        <begin position="385"/>
        <end position="402"/>
    </location>
</feature>
<evidence type="ECO:0000313" key="3">
    <source>
        <dbReference type="Proteomes" id="UP000749646"/>
    </source>
</evidence>
<feature type="compositionally biased region" description="Basic and acidic residues" evidence="1">
    <location>
        <begin position="594"/>
        <end position="607"/>
    </location>
</feature>
<feature type="compositionally biased region" description="Acidic residues" evidence="1">
    <location>
        <begin position="226"/>
        <end position="236"/>
    </location>
</feature>
<feature type="compositionally biased region" description="Polar residues" evidence="1">
    <location>
        <begin position="501"/>
        <end position="512"/>
    </location>
</feature>
<dbReference type="AlphaFoldDB" id="A0A9P6SPD5"/>
<comment type="caution">
    <text evidence="2">The sequence shown here is derived from an EMBL/GenBank/DDBJ whole genome shotgun (WGS) entry which is preliminary data.</text>
</comment>
<feature type="compositionally biased region" description="Basic residues" evidence="1">
    <location>
        <begin position="451"/>
        <end position="461"/>
    </location>
</feature>
<feature type="compositionally biased region" description="Basic and acidic residues" evidence="1">
    <location>
        <begin position="113"/>
        <end position="122"/>
    </location>
</feature>
<feature type="compositionally biased region" description="Low complexity" evidence="1">
    <location>
        <begin position="547"/>
        <end position="557"/>
    </location>
</feature>
<organism evidence="2 3">
    <name type="scientific">Modicella reniformis</name>
    <dbReference type="NCBI Taxonomy" id="1440133"/>
    <lineage>
        <taxon>Eukaryota</taxon>
        <taxon>Fungi</taxon>
        <taxon>Fungi incertae sedis</taxon>
        <taxon>Mucoromycota</taxon>
        <taxon>Mortierellomycotina</taxon>
        <taxon>Mortierellomycetes</taxon>
        <taxon>Mortierellales</taxon>
        <taxon>Mortierellaceae</taxon>
        <taxon>Modicella</taxon>
    </lineage>
</organism>
<accession>A0A9P6SPD5</accession>
<feature type="region of interest" description="Disordered" evidence="1">
    <location>
        <begin position="192"/>
        <end position="299"/>
    </location>
</feature>
<feature type="compositionally biased region" description="Basic and acidic residues" evidence="1">
    <location>
        <begin position="403"/>
        <end position="450"/>
    </location>
</feature>
<proteinExistence type="predicted"/>
<evidence type="ECO:0000313" key="2">
    <source>
        <dbReference type="EMBL" id="KAF9987214.1"/>
    </source>
</evidence>
<feature type="compositionally biased region" description="Basic and acidic residues" evidence="1">
    <location>
        <begin position="69"/>
        <end position="80"/>
    </location>
</feature>
<protein>
    <submittedName>
        <fullName evidence="2">Uncharacterized protein</fullName>
    </submittedName>
</protein>
<feature type="region of interest" description="Disordered" evidence="1">
    <location>
        <begin position="102"/>
        <end position="122"/>
    </location>
</feature>
<dbReference type="OrthoDB" id="2429992at2759"/>
<dbReference type="Proteomes" id="UP000749646">
    <property type="component" value="Unassembled WGS sequence"/>
</dbReference>
<gene>
    <name evidence="2" type="ORF">BGZ65_004671</name>
</gene>